<feature type="domain" description="RmlD-like substrate binding" evidence="7">
    <location>
        <begin position="1"/>
        <end position="242"/>
    </location>
</feature>
<proteinExistence type="inferred from homology"/>
<dbReference type="GO" id="GO:0005829">
    <property type="term" value="C:cytosol"/>
    <property type="evidence" value="ECO:0007669"/>
    <property type="project" value="TreeGrafter"/>
</dbReference>
<comment type="function">
    <text evidence="6">Catalyzes the reduction of dTDP-6-deoxy-L-lyxo-4-hexulose to yield dTDP-L-rhamnose.</text>
</comment>
<protein>
    <recommendedName>
        <fullName evidence="4 6">dTDP-4-dehydrorhamnose reductase</fullName>
        <ecNumber evidence="3 6">1.1.1.133</ecNumber>
    </recommendedName>
</protein>
<dbReference type="EC" id="1.1.1.133" evidence="3 6"/>
<dbReference type="HOGENOM" id="CLU_045518_2_2_6"/>
<dbReference type="InterPro" id="IPR036291">
    <property type="entry name" value="NAD(P)-bd_dom_sf"/>
</dbReference>
<dbReference type="Gene3D" id="3.40.50.720">
    <property type="entry name" value="NAD(P)-binding Rossmann-like Domain"/>
    <property type="match status" value="1"/>
</dbReference>
<comment type="catalytic activity">
    <reaction evidence="5 6">
        <text>dTDP-beta-L-rhamnose + NADP(+) = dTDP-4-dehydro-beta-L-rhamnose + NADPH + H(+)</text>
        <dbReference type="Rhea" id="RHEA:21796"/>
        <dbReference type="ChEBI" id="CHEBI:15378"/>
        <dbReference type="ChEBI" id="CHEBI:57510"/>
        <dbReference type="ChEBI" id="CHEBI:57783"/>
        <dbReference type="ChEBI" id="CHEBI:58349"/>
        <dbReference type="ChEBI" id="CHEBI:62830"/>
        <dbReference type="EC" id="1.1.1.133"/>
    </reaction>
</comment>
<evidence type="ECO:0000313" key="9">
    <source>
        <dbReference type="Proteomes" id="UP000032803"/>
    </source>
</evidence>
<accession>A0A0A8UU00</accession>
<evidence type="ECO:0000313" key="8">
    <source>
        <dbReference type="EMBL" id="CEK10239.1"/>
    </source>
</evidence>
<evidence type="ECO:0000256" key="2">
    <source>
        <dbReference type="ARBA" id="ARBA00010944"/>
    </source>
</evidence>
<dbReference type="OrthoDB" id="9803892at2"/>
<organism evidence="8 9">
    <name type="scientific">Legionella hackeliae</name>
    <dbReference type="NCBI Taxonomy" id="449"/>
    <lineage>
        <taxon>Bacteria</taxon>
        <taxon>Pseudomonadati</taxon>
        <taxon>Pseudomonadota</taxon>
        <taxon>Gammaproteobacteria</taxon>
        <taxon>Legionellales</taxon>
        <taxon>Legionellaceae</taxon>
        <taxon>Legionella</taxon>
    </lineage>
</organism>
<evidence type="ECO:0000259" key="7">
    <source>
        <dbReference type="Pfam" id="PF04321"/>
    </source>
</evidence>
<dbReference type="Pfam" id="PF04321">
    <property type="entry name" value="RmlD_sub_bind"/>
    <property type="match status" value="1"/>
</dbReference>
<dbReference type="STRING" id="449.LHA_1184"/>
<dbReference type="InterPro" id="IPR005913">
    <property type="entry name" value="dTDP_dehydrorham_reduct"/>
</dbReference>
<evidence type="ECO:0000256" key="5">
    <source>
        <dbReference type="ARBA" id="ARBA00048200"/>
    </source>
</evidence>
<evidence type="ECO:0000256" key="6">
    <source>
        <dbReference type="RuleBase" id="RU364082"/>
    </source>
</evidence>
<comment type="similarity">
    <text evidence="2 6">Belongs to the dTDP-4-dehydrorhamnose reductase family.</text>
</comment>
<dbReference type="PANTHER" id="PTHR10491:SF4">
    <property type="entry name" value="METHIONINE ADENOSYLTRANSFERASE 2 SUBUNIT BETA"/>
    <property type="match status" value="1"/>
</dbReference>
<dbReference type="UniPathway" id="UPA00281"/>
<dbReference type="AlphaFoldDB" id="A0A0A8UU00"/>
<evidence type="ECO:0000256" key="1">
    <source>
        <dbReference type="ARBA" id="ARBA00004781"/>
    </source>
</evidence>
<dbReference type="GO" id="GO:0009243">
    <property type="term" value="P:O antigen biosynthetic process"/>
    <property type="evidence" value="ECO:0007669"/>
    <property type="project" value="UniProtKB-UniPathway"/>
</dbReference>
<dbReference type="PATRIC" id="fig|449.7.peg.3196"/>
<gene>
    <name evidence="8" type="primary">rmlD</name>
    <name evidence="8" type="ORF">LHA_1184</name>
</gene>
<dbReference type="EMBL" id="LN681225">
    <property type="protein sequence ID" value="CEK10239.1"/>
    <property type="molecule type" value="Genomic_DNA"/>
</dbReference>
<keyword evidence="6 8" id="KW-0560">Oxidoreductase</keyword>
<keyword evidence="9" id="KW-1185">Reference proteome</keyword>
<comment type="pathway">
    <text evidence="1 6">Carbohydrate biosynthesis; dTDP-L-rhamnose biosynthesis.</text>
</comment>
<dbReference type="InterPro" id="IPR029903">
    <property type="entry name" value="RmlD-like-bd"/>
</dbReference>
<name>A0A0A8UU00_LEGHA</name>
<dbReference type="GO" id="GO:0008831">
    <property type="term" value="F:dTDP-4-dehydrorhamnose reductase activity"/>
    <property type="evidence" value="ECO:0007669"/>
    <property type="project" value="UniProtKB-EC"/>
</dbReference>
<dbReference type="UniPathway" id="UPA00124"/>
<comment type="cofactor">
    <cofactor evidence="6">
        <name>Mg(2+)</name>
        <dbReference type="ChEBI" id="CHEBI:18420"/>
    </cofactor>
    <text evidence="6">Binds 1 Mg(2+) ion per monomer.</text>
</comment>
<keyword evidence="6" id="KW-0521">NADP</keyword>
<dbReference type="SUPFAM" id="SSF51735">
    <property type="entry name" value="NAD(P)-binding Rossmann-fold domains"/>
    <property type="match status" value="1"/>
</dbReference>
<evidence type="ECO:0000256" key="4">
    <source>
        <dbReference type="ARBA" id="ARBA00017099"/>
    </source>
</evidence>
<dbReference type="KEGG" id="lha:LHA_1184"/>
<reference evidence="9" key="1">
    <citation type="submission" date="2014-09" db="EMBL/GenBank/DDBJ databases">
        <authorList>
            <person name="Gomez-Valero L."/>
        </authorList>
    </citation>
    <scope>NUCLEOTIDE SEQUENCE [LARGE SCALE GENOMIC DNA]</scope>
    <source>
        <strain evidence="9">ATCC35250</strain>
    </source>
</reference>
<dbReference type="CDD" id="cd05254">
    <property type="entry name" value="dTDP_HR_like_SDR_e"/>
    <property type="match status" value="1"/>
</dbReference>
<dbReference type="Proteomes" id="UP000032803">
    <property type="component" value="Chromosome I"/>
</dbReference>
<sequence>MKILVLGVTGMLGRAAYQVFQETGDYEVWGTLRHSRNLEHFPKQTHSRLICDLDILNQDFLLGVFEQVQPELIINCVGLIKQYSTANDPLIVLPINSLFPHRLAKLCAVTDARLIHVSTDCVFSGSKGDYREDDLSDALDLYGKSKFIGELSDYPHAITVRTSLIGHELSSNRSLIDWFLAQKEQVYGYKNAVFSGFPVVELARIMRDYIAPNKELVGLYHVAANPINKYDLLTLVSEIYGKQIKIIPEENMVIDRSLNAARFNAKTGYTPPKWPKLVETMHQSWKDWNA</sequence>
<dbReference type="PANTHER" id="PTHR10491">
    <property type="entry name" value="DTDP-4-DEHYDRORHAMNOSE REDUCTASE"/>
    <property type="match status" value="1"/>
</dbReference>
<dbReference type="RefSeq" id="WP_045105647.1">
    <property type="nucleotide sequence ID" value="NZ_LN681225.1"/>
</dbReference>
<evidence type="ECO:0000256" key="3">
    <source>
        <dbReference type="ARBA" id="ARBA00012929"/>
    </source>
</evidence>
<dbReference type="GO" id="GO:0019305">
    <property type="term" value="P:dTDP-rhamnose biosynthetic process"/>
    <property type="evidence" value="ECO:0007669"/>
    <property type="project" value="UniProtKB-UniPathway"/>
</dbReference>